<sequence length="84" mass="9734">MRRAWGQEVLHCGRMVQTRTQDISVKDGCKERVGEHKGVEVRSSECVGRPDRHTDERTVREGGWKWWRITYLSAPCIILSVPAR</sequence>
<keyword evidence="2" id="KW-1185">Reference proteome</keyword>
<reference evidence="1 2" key="1">
    <citation type="submission" date="2019-05" db="EMBL/GenBank/DDBJ databases">
        <title>Another draft genome of Portunus trituberculatus and its Hox gene families provides insights of decapod evolution.</title>
        <authorList>
            <person name="Jeong J.-H."/>
            <person name="Song I."/>
            <person name="Kim S."/>
            <person name="Choi T."/>
            <person name="Kim D."/>
            <person name="Ryu S."/>
            <person name="Kim W."/>
        </authorList>
    </citation>
    <scope>NUCLEOTIDE SEQUENCE [LARGE SCALE GENOMIC DNA]</scope>
    <source>
        <tissue evidence="1">Muscle</tissue>
    </source>
</reference>
<dbReference type="EMBL" id="VSRR010084365">
    <property type="protein sequence ID" value="MPC90424.1"/>
    <property type="molecule type" value="Genomic_DNA"/>
</dbReference>
<protein>
    <submittedName>
        <fullName evidence="1">Uncharacterized protein</fullName>
    </submittedName>
</protein>
<dbReference type="Proteomes" id="UP000324222">
    <property type="component" value="Unassembled WGS sequence"/>
</dbReference>
<proteinExistence type="predicted"/>
<accession>A0A5B7JDJ2</accession>
<gene>
    <name evidence="1" type="ORF">E2C01_085412</name>
</gene>
<evidence type="ECO:0000313" key="1">
    <source>
        <dbReference type="EMBL" id="MPC90424.1"/>
    </source>
</evidence>
<comment type="caution">
    <text evidence="1">The sequence shown here is derived from an EMBL/GenBank/DDBJ whole genome shotgun (WGS) entry which is preliminary data.</text>
</comment>
<name>A0A5B7JDJ2_PORTR</name>
<organism evidence="1 2">
    <name type="scientific">Portunus trituberculatus</name>
    <name type="common">Swimming crab</name>
    <name type="synonym">Neptunus trituberculatus</name>
    <dbReference type="NCBI Taxonomy" id="210409"/>
    <lineage>
        <taxon>Eukaryota</taxon>
        <taxon>Metazoa</taxon>
        <taxon>Ecdysozoa</taxon>
        <taxon>Arthropoda</taxon>
        <taxon>Crustacea</taxon>
        <taxon>Multicrustacea</taxon>
        <taxon>Malacostraca</taxon>
        <taxon>Eumalacostraca</taxon>
        <taxon>Eucarida</taxon>
        <taxon>Decapoda</taxon>
        <taxon>Pleocyemata</taxon>
        <taxon>Brachyura</taxon>
        <taxon>Eubrachyura</taxon>
        <taxon>Portunoidea</taxon>
        <taxon>Portunidae</taxon>
        <taxon>Portuninae</taxon>
        <taxon>Portunus</taxon>
    </lineage>
</organism>
<evidence type="ECO:0000313" key="2">
    <source>
        <dbReference type="Proteomes" id="UP000324222"/>
    </source>
</evidence>
<dbReference type="AlphaFoldDB" id="A0A5B7JDJ2"/>